<gene>
    <name evidence="2" type="ORF">SDC9_197221</name>
</gene>
<dbReference type="EMBL" id="VSSQ01112999">
    <property type="protein sequence ID" value="MPN49599.1"/>
    <property type="molecule type" value="Genomic_DNA"/>
</dbReference>
<dbReference type="AlphaFoldDB" id="A0A645IGK9"/>
<reference evidence="2" key="1">
    <citation type="submission" date="2019-08" db="EMBL/GenBank/DDBJ databases">
        <authorList>
            <person name="Kucharzyk K."/>
            <person name="Murdoch R.W."/>
            <person name="Higgins S."/>
            <person name="Loffler F."/>
        </authorList>
    </citation>
    <scope>NUCLEOTIDE SEQUENCE</scope>
</reference>
<sequence>MVAANSAVKAPMNAMVVIVGLRAMPGSQPAEMSGKKRMTRYTPAETIVAAWIMAETGVGPSMASGNQTCSGNWADLPTVPMKSSIPINPAQERPRTGEMVEESTARTSGLLSVA</sequence>
<evidence type="ECO:0000313" key="2">
    <source>
        <dbReference type="EMBL" id="MPN49599.1"/>
    </source>
</evidence>
<feature type="region of interest" description="Disordered" evidence="1">
    <location>
        <begin position="80"/>
        <end position="114"/>
    </location>
</feature>
<organism evidence="2">
    <name type="scientific">bioreactor metagenome</name>
    <dbReference type="NCBI Taxonomy" id="1076179"/>
    <lineage>
        <taxon>unclassified sequences</taxon>
        <taxon>metagenomes</taxon>
        <taxon>ecological metagenomes</taxon>
    </lineage>
</organism>
<comment type="caution">
    <text evidence="2">The sequence shown here is derived from an EMBL/GenBank/DDBJ whole genome shotgun (WGS) entry which is preliminary data.</text>
</comment>
<name>A0A645IGK9_9ZZZZ</name>
<feature type="compositionally biased region" description="Polar residues" evidence="1">
    <location>
        <begin position="105"/>
        <end position="114"/>
    </location>
</feature>
<accession>A0A645IGK9</accession>
<protein>
    <submittedName>
        <fullName evidence="2">Uncharacterized protein</fullName>
    </submittedName>
</protein>
<evidence type="ECO:0000256" key="1">
    <source>
        <dbReference type="SAM" id="MobiDB-lite"/>
    </source>
</evidence>
<proteinExistence type="predicted"/>